<keyword evidence="3" id="KW-0732">Signal</keyword>
<feature type="transmembrane region" description="Helical" evidence="2">
    <location>
        <begin position="343"/>
        <end position="365"/>
    </location>
</feature>
<dbReference type="Proteomes" id="UP001642540">
    <property type="component" value="Unassembled WGS sequence"/>
</dbReference>
<feature type="transmembrane region" description="Helical" evidence="2">
    <location>
        <begin position="393"/>
        <end position="411"/>
    </location>
</feature>
<feature type="compositionally biased region" description="Basic and acidic residues" evidence="1">
    <location>
        <begin position="789"/>
        <end position="798"/>
    </location>
</feature>
<evidence type="ECO:0008006" key="6">
    <source>
        <dbReference type="Google" id="ProtNLM"/>
    </source>
</evidence>
<gene>
    <name evidence="4" type="ORF">ODALV1_LOCUS22261</name>
</gene>
<feature type="compositionally biased region" description="Acidic residues" evidence="1">
    <location>
        <begin position="778"/>
        <end position="788"/>
    </location>
</feature>
<protein>
    <recommendedName>
        <fullName evidence="6">Transmembrane protein</fullName>
    </recommendedName>
</protein>
<reference evidence="4 5" key="1">
    <citation type="submission" date="2024-08" db="EMBL/GenBank/DDBJ databases">
        <authorList>
            <person name="Cucini C."/>
            <person name="Frati F."/>
        </authorList>
    </citation>
    <scope>NUCLEOTIDE SEQUENCE [LARGE SCALE GENOMIC DNA]</scope>
</reference>
<name>A0ABP1RHL6_9HEXA</name>
<evidence type="ECO:0000313" key="4">
    <source>
        <dbReference type="EMBL" id="CAL8128489.1"/>
    </source>
</evidence>
<dbReference type="EMBL" id="CAXLJM020000075">
    <property type="protein sequence ID" value="CAL8128489.1"/>
    <property type="molecule type" value="Genomic_DNA"/>
</dbReference>
<feature type="chain" id="PRO_5046026339" description="Transmembrane protein" evidence="3">
    <location>
        <begin position="27"/>
        <end position="798"/>
    </location>
</feature>
<evidence type="ECO:0000313" key="5">
    <source>
        <dbReference type="Proteomes" id="UP001642540"/>
    </source>
</evidence>
<keyword evidence="2" id="KW-0812">Transmembrane</keyword>
<evidence type="ECO:0000256" key="2">
    <source>
        <dbReference type="SAM" id="Phobius"/>
    </source>
</evidence>
<proteinExistence type="predicted"/>
<evidence type="ECO:0000256" key="3">
    <source>
        <dbReference type="SAM" id="SignalP"/>
    </source>
</evidence>
<comment type="caution">
    <text evidence="4">The sequence shown here is derived from an EMBL/GenBank/DDBJ whole genome shotgun (WGS) entry which is preliminary data.</text>
</comment>
<organism evidence="4 5">
    <name type="scientific">Orchesella dallaii</name>
    <dbReference type="NCBI Taxonomy" id="48710"/>
    <lineage>
        <taxon>Eukaryota</taxon>
        <taxon>Metazoa</taxon>
        <taxon>Ecdysozoa</taxon>
        <taxon>Arthropoda</taxon>
        <taxon>Hexapoda</taxon>
        <taxon>Collembola</taxon>
        <taxon>Entomobryomorpha</taxon>
        <taxon>Entomobryoidea</taxon>
        <taxon>Orchesellidae</taxon>
        <taxon>Orchesellinae</taxon>
        <taxon>Orchesella</taxon>
    </lineage>
</organism>
<feature type="signal peptide" evidence="3">
    <location>
        <begin position="1"/>
        <end position="26"/>
    </location>
</feature>
<keyword evidence="2" id="KW-1133">Transmembrane helix</keyword>
<evidence type="ECO:0000256" key="1">
    <source>
        <dbReference type="SAM" id="MobiDB-lite"/>
    </source>
</evidence>
<accession>A0ABP1RHL6</accession>
<keyword evidence="2" id="KW-0472">Membrane</keyword>
<sequence>MLLLTKFRFFLHAFFLFPSIIPINSSTPLKFLEDCVINTVSTNFTATNTLDDLKQTQIQSETQVVLTFVHHKFQNFDYSFDEFKEYADDHETLTMGKGYLKYLIPVKYRENCIVFIFFTTVFEDAISGIHYSGLGTSDNAIFFVSVGNLTEEDEIINGFLFNLFDSSPSPFHSTIVFFTEHQEFGVFCYFCGNQSEKIVRVKNTSFPEIKRIGNELNSNGHMASAYINDNKGTFKDQQQCFDYPGVHTYKIWNLGEHVHCKKPELWVLSHLQLILNVTFTVNRQQTSHPSEWILNIISGENRVLRVPKEYLTIRPIETYFIEEPISVIICLPYHDMLGFDFKLISLLDNTTILLIFLTLLCYVYLHKSLCRGLDYVWTFAGRSLQYNHKKMELIFFLISASFFCCVLQSYISADSFKFLEFPSFSSLLSIGYRVWVDSISFYRRVFNTMMDLTKKKFQDYMGLDPIDALFEGKGVDDIVSFKDDSIDLFLAGIKRRLIITSASIPKLSNAIGNRVVHILENYMCKPFYLRELYSLSVSLRFAMQTQSYLSTRAAKLLRILAESGDYVRMARLKTAATTIFSREFKIRDAALFVQPTALDLSSPIGVSGSTSVLQNKIRMAEDIRSEYESTFCFVCLSSVEIQPGKLSNRRNNWLLRQLFLEFNSFATRYLELPNRFTLKDCENSPGFCESCAVNIKVILELYSELCEVELRFGSKLEELGKLIQENGNKHGETFRSRPRLEVVRDFVTTKCLKRGEELQNQNDSHYWIVKDLQKQPLDEEVEEEETEVKDERGSREFK</sequence>
<keyword evidence="5" id="KW-1185">Reference proteome</keyword>
<feature type="region of interest" description="Disordered" evidence="1">
    <location>
        <begin position="776"/>
        <end position="798"/>
    </location>
</feature>